<reference evidence="1 2" key="1">
    <citation type="journal article" date="2019" name="Environ. Microbiol.">
        <title>At the nexus of three kingdoms: the genome of the mycorrhizal fungus Gigaspora margarita provides insights into plant, endobacterial and fungal interactions.</title>
        <authorList>
            <person name="Venice F."/>
            <person name="Ghignone S."/>
            <person name="Salvioli di Fossalunga A."/>
            <person name="Amselem J."/>
            <person name="Novero M."/>
            <person name="Xianan X."/>
            <person name="Sedzielewska Toro K."/>
            <person name="Morin E."/>
            <person name="Lipzen A."/>
            <person name="Grigoriev I.V."/>
            <person name="Henrissat B."/>
            <person name="Martin F.M."/>
            <person name="Bonfante P."/>
        </authorList>
    </citation>
    <scope>NUCLEOTIDE SEQUENCE [LARGE SCALE GENOMIC DNA]</scope>
    <source>
        <strain evidence="1 2">BEG34</strain>
    </source>
</reference>
<dbReference type="AlphaFoldDB" id="A0A8H4AST6"/>
<proteinExistence type="predicted"/>
<protein>
    <submittedName>
        <fullName evidence="1">Uncharacterized protein</fullName>
    </submittedName>
</protein>
<sequence>MIRAYLRHKWEEMIFFEGGKWGAGEDKIFHDHNKLTQFCIAGSKELVKKCSKENFYKNYIGFAINIVAKIPLDKETVEEVEEFVHALLILRNGLIVNLQDIVNSSQKRSKK</sequence>
<keyword evidence="2" id="KW-1185">Reference proteome</keyword>
<comment type="caution">
    <text evidence="1">The sequence shown here is derived from an EMBL/GenBank/DDBJ whole genome shotgun (WGS) entry which is preliminary data.</text>
</comment>
<evidence type="ECO:0000313" key="1">
    <source>
        <dbReference type="EMBL" id="KAF0529293.1"/>
    </source>
</evidence>
<dbReference type="Proteomes" id="UP000439903">
    <property type="component" value="Unassembled WGS sequence"/>
</dbReference>
<name>A0A8H4AST6_GIGMA</name>
<organism evidence="1 2">
    <name type="scientific">Gigaspora margarita</name>
    <dbReference type="NCBI Taxonomy" id="4874"/>
    <lineage>
        <taxon>Eukaryota</taxon>
        <taxon>Fungi</taxon>
        <taxon>Fungi incertae sedis</taxon>
        <taxon>Mucoromycota</taxon>
        <taxon>Glomeromycotina</taxon>
        <taxon>Glomeromycetes</taxon>
        <taxon>Diversisporales</taxon>
        <taxon>Gigasporaceae</taxon>
        <taxon>Gigaspora</taxon>
    </lineage>
</organism>
<dbReference type="OrthoDB" id="2429039at2759"/>
<accession>A0A8H4AST6</accession>
<gene>
    <name evidence="1" type="ORF">F8M41_012742</name>
</gene>
<evidence type="ECO:0000313" key="2">
    <source>
        <dbReference type="Proteomes" id="UP000439903"/>
    </source>
</evidence>
<dbReference type="EMBL" id="WTPW01000260">
    <property type="protein sequence ID" value="KAF0529293.1"/>
    <property type="molecule type" value="Genomic_DNA"/>
</dbReference>